<evidence type="ECO:0000313" key="2">
    <source>
        <dbReference type="EMBL" id="MDT0346634.1"/>
    </source>
</evidence>
<accession>A0ABU2MZZ1</accession>
<dbReference type="Proteomes" id="UP001183246">
    <property type="component" value="Unassembled WGS sequence"/>
</dbReference>
<evidence type="ECO:0000313" key="3">
    <source>
        <dbReference type="Proteomes" id="UP001183246"/>
    </source>
</evidence>
<dbReference type="RefSeq" id="WP_311707756.1">
    <property type="nucleotide sequence ID" value="NZ_JAVREL010000022.1"/>
</dbReference>
<protein>
    <submittedName>
        <fullName evidence="2">Transposase</fullName>
    </submittedName>
</protein>
<dbReference type="EMBL" id="JAVREL010000022">
    <property type="protein sequence ID" value="MDT0346634.1"/>
    <property type="molecule type" value="Genomic_DNA"/>
</dbReference>
<reference evidence="3" key="1">
    <citation type="submission" date="2023-07" db="EMBL/GenBank/DDBJ databases">
        <title>30 novel species of actinomycetes from the DSMZ collection.</title>
        <authorList>
            <person name="Nouioui I."/>
        </authorList>
    </citation>
    <scope>NUCLEOTIDE SEQUENCE [LARGE SCALE GENOMIC DNA]</scope>
    <source>
        <strain evidence="3">DSM 44938</strain>
    </source>
</reference>
<comment type="caution">
    <text evidence="2">The sequence shown here is derived from an EMBL/GenBank/DDBJ whole genome shotgun (WGS) entry which is preliminary data.</text>
</comment>
<keyword evidence="3" id="KW-1185">Reference proteome</keyword>
<feature type="domain" description="Insertion element IS402-like" evidence="1">
    <location>
        <begin position="16"/>
        <end position="78"/>
    </location>
</feature>
<proteinExistence type="predicted"/>
<dbReference type="InterPro" id="IPR025161">
    <property type="entry name" value="IS402-like_dom"/>
</dbReference>
<name>A0ABU2MZZ1_9ACTN</name>
<dbReference type="Pfam" id="PF13340">
    <property type="entry name" value="DUF4096"/>
    <property type="match status" value="1"/>
</dbReference>
<gene>
    <name evidence="2" type="ORF">RM590_29215</name>
</gene>
<sequence length="79" mass="9227">MLSPRFSEREREVPLITDEGWEKVAPLVGWKSRNLDPRTVMVGILYKVRSDTPWKNIPSIFGSAATLQTYWTRWRNSGF</sequence>
<organism evidence="2 3">
    <name type="scientific">Streptomyces litchfieldiae</name>
    <dbReference type="NCBI Taxonomy" id="3075543"/>
    <lineage>
        <taxon>Bacteria</taxon>
        <taxon>Bacillati</taxon>
        <taxon>Actinomycetota</taxon>
        <taxon>Actinomycetes</taxon>
        <taxon>Kitasatosporales</taxon>
        <taxon>Streptomycetaceae</taxon>
        <taxon>Streptomyces</taxon>
    </lineage>
</organism>
<evidence type="ECO:0000259" key="1">
    <source>
        <dbReference type="Pfam" id="PF13340"/>
    </source>
</evidence>